<dbReference type="GO" id="GO:0071949">
    <property type="term" value="F:FAD binding"/>
    <property type="evidence" value="ECO:0007669"/>
    <property type="project" value="InterPro"/>
</dbReference>
<keyword evidence="1" id="KW-0560">Oxidoreductase</keyword>
<comment type="caution">
    <text evidence="3">The sequence shown here is derived from an EMBL/GenBank/DDBJ whole genome shotgun (WGS) entry which is preliminary data.</text>
</comment>
<dbReference type="InterPro" id="IPR050631">
    <property type="entry name" value="PheA/TfdB_FAD_monoxygenase"/>
</dbReference>
<dbReference type="Proteomes" id="UP000215635">
    <property type="component" value="Unassembled WGS sequence"/>
</dbReference>
<accession>A0AAQ0R4N8</accession>
<name>A0AAQ0R4N8_9LACT</name>
<dbReference type="EMBL" id="NCWV01000008">
    <property type="protein sequence ID" value="PAK88840.1"/>
    <property type="molecule type" value="Genomic_DNA"/>
</dbReference>
<dbReference type="InterPro" id="IPR036188">
    <property type="entry name" value="FAD/NAD-bd_sf"/>
</dbReference>
<organism evidence="3 4">
    <name type="scientific">Lactococcus lactis</name>
    <dbReference type="NCBI Taxonomy" id="1358"/>
    <lineage>
        <taxon>Bacteria</taxon>
        <taxon>Bacillati</taxon>
        <taxon>Bacillota</taxon>
        <taxon>Bacilli</taxon>
        <taxon>Lactobacillales</taxon>
        <taxon>Streptococcaceae</taxon>
        <taxon>Lactococcus</taxon>
    </lineage>
</organism>
<evidence type="ECO:0000313" key="3">
    <source>
        <dbReference type="EMBL" id="PAK88840.1"/>
    </source>
</evidence>
<dbReference type="AlphaFoldDB" id="A0AAQ0R4N8"/>
<dbReference type="Pfam" id="PF01494">
    <property type="entry name" value="FAD_binding_3"/>
    <property type="match status" value="1"/>
</dbReference>
<dbReference type="SUPFAM" id="SSF51905">
    <property type="entry name" value="FAD/NAD(P)-binding domain"/>
    <property type="match status" value="1"/>
</dbReference>
<proteinExistence type="predicted"/>
<gene>
    <name evidence="3" type="ORF">B8W88_07620</name>
</gene>
<evidence type="ECO:0000313" key="4">
    <source>
        <dbReference type="Proteomes" id="UP000215635"/>
    </source>
</evidence>
<dbReference type="Gene3D" id="3.50.50.60">
    <property type="entry name" value="FAD/NAD(P)-binding domain"/>
    <property type="match status" value="1"/>
</dbReference>
<dbReference type="PANTHER" id="PTHR43476:SF5">
    <property type="entry name" value="FAD-DEPENDENT MONOOXYGENASE"/>
    <property type="match status" value="1"/>
</dbReference>
<feature type="domain" description="FAD-binding" evidence="2">
    <location>
        <begin position="8"/>
        <end position="318"/>
    </location>
</feature>
<dbReference type="InterPro" id="IPR002938">
    <property type="entry name" value="FAD-bd"/>
</dbReference>
<sequence>MNTNKKIKTDVCIVGAGPAGMLLSKLLIDQGIKVILIDKESDFEKEFRGEFIQPGVVNILKGLKIYERLERVSIPIDSYRIMDHGEKVLEYKFQDEKGICIRQSKILPLMLEQCNENGNFDFYPNHRLETLKFEAGTVKGITTKGDAENLDIDAKLVVGADGRTSGVNRLLGVQSNQAKFTMDVLWIKVDRPKNWENNIELRIHDEGYLVLLPSYPNKIQLGIDMEKGGAEKLREKYNDISELVEMLQKVIPEMKDELKDAISSWKDFTPLSVSGSLSEEWSKDGVILIGDAAHTVGPIAGQGINQAMTDAIELSNMILENGLEKMILNSHLSKLQDKRYPEVAALHTLQLTQEKLLSMKGEEGILARSKMYSKLMKNEQMKNNLQKKITAASLTLKE</sequence>
<dbReference type="RefSeq" id="WP_095348196.1">
    <property type="nucleotide sequence ID" value="NZ_CP184687.1"/>
</dbReference>
<dbReference type="GO" id="GO:0016491">
    <property type="term" value="F:oxidoreductase activity"/>
    <property type="evidence" value="ECO:0007669"/>
    <property type="project" value="UniProtKB-KW"/>
</dbReference>
<dbReference type="PRINTS" id="PR00420">
    <property type="entry name" value="RNGMNOXGNASE"/>
</dbReference>
<protein>
    <recommendedName>
        <fullName evidence="2">FAD-binding domain-containing protein</fullName>
    </recommendedName>
</protein>
<evidence type="ECO:0000256" key="1">
    <source>
        <dbReference type="ARBA" id="ARBA00023002"/>
    </source>
</evidence>
<evidence type="ECO:0000259" key="2">
    <source>
        <dbReference type="Pfam" id="PF01494"/>
    </source>
</evidence>
<reference evidence="3 4" key="1">
    <citation type="submission" date="2017-04" db="EMBL/GenBank/DDBJ databases">
        <title>Kefir bacterial isolates.</title>
        <authorList>
            <person name="Kim Y."/>
            <person name="Blasche S."/>
            <person name="Patil K.R."/>
        </authorList>
    </citation>
    <scope>NUCLEOTIDE SEQUENCE [LARGE SCALE GENOMIC DNA]</scope>
    <source>
        <strain evidence="3 4">OG2</strain>
    </source>
</reference>
<dbReference type="PANTHER" id="PTHR43476">
    <property type="entry name" value="3-(3-HYDROXY-PHENYL)PROPIONATE/3-HYDROXYCINNAMIC ACID HYDROXYLASE"/>
    <property type="match status" value="1"/>
</dbReference>